<evidence type="ECO:0000259" key="3">
    <source>
        <dbReference type="Pfam" id="PF03972"/>
    </source>
</evidence>
<evidence type="ECO:0000256" key="1">
    <source>
        <dbReference type="ARBA" id="ARBA00006174"/>
    </source>
</evidence>
<dbReference type="EMBL" id="JABFUC010000001">
    <property type="protein sequence ID" value="MCG6656346.1"/>
    <property type="molecule type" value="Genomic_DNA"/>
</dbReference>
<keyword evidence="5" id="KW-1185">Reference proteome</keyword>
<dbReference type="PANTHER" id="PTHR16943:SF8">
    <property type="entry name" value="2-METHYLCITRATE DEHYDRATASE"/>
    <property type="match status" value="1"/>
</dbReference>
<comment type="similarity">
    <text evidence="1">Belongs to the PrpD family.</text>
</comment>
<dbReference type="Proteomes" id="UP000814385">
    <property type="component" value="Unassembled WGS sequence"/>
</dbReference>
<proteinExistence type="inferred from homology"/>
<organism evidence="4 5">
    <name type="scientific">Billgrantia campisalis</name>
    <dbReference type="NCBI Taxonomy" id="74661"/>
    <lineage>
        <taxon>Bacteria</taxon>
        <taxon>Pseudomonadati</taxon>
        <taxon>Pseudomonadota</taxon>
        <taxon>Gammaproteobacteria</taxon>
        <taxon>Oceanospirillales</taxon>
        <taxon>Halomonadaceae</taxon>
        <taxon>Billgrantia</taxon>
    </lineage>
</organism>
<name>A0ABS9P3I1_9GAMM</name>
<dbReference type="SUPFAM" id="SSF103378">
    <property type="entry name" value="2-methylcitrate dehydratase PrpD"/>
    <property type="match status" value="1"/>
</dbReference>
<feature type="region of interest" description="Disordered" evidence="2">
    <location>
        <begin position="263"/>
        <end position="292"/>
    </location>
</feature>
<accession>A0ABS9P3I1</accession>
<dbReference type="Pfam" id="PF03972">
    <property type="entry name" value="MmgE_PrpD_N"/>
    <property type="match status" value="1"/>
</dbReference>
<reference evidence="4 5" key="1">
    <citation type="submission" date="2020-05" db="EMBL/GenBank/DDBJ databases">
        <title>Comparative genomic analysis of denitrifying bacteria from Halomonas genus.</title>
        <authorList>
            <person name="Wang L."/>
            <person name="Shao Z."/>
        </authorList>
    </citation>
    <scope>NUCLEOTIDE SEQUENCE [LARGE SCALE GENOMIC DNA]</scope>
    <source>
        <strain evidence="4 5">A4</strain>
    </source>
</reference>
<evidence type="ECO:0000313" key="4">
    <source>
        <dbReference type="EMBL" id="MCG6656346.1"/>
    </source>
</evidence>
<comment type="caution">
    <text evidence="4">The sequence shown here is derived from an EMBL/GenBank/DDBJ whole genome shotgun (WGS) entry which is preliminary data.</text>
</comment>
<evidence type="ECO:0000256" key="2">
    <source>
        <dbReference type="SAM" id="MobiDB-lite"/>
    </source>
</evidence>
<gene>
    <name evidence="4" type="ORF">HOP52_00950</name>
</gene>
<dbReference type="RefSeq" id="WP_238975029.1">
    <property type="nucleotide sequence ID" value="NZ_JABFUC010000001.1"/>
</dbReference>
<dbReference type="InterPro" id="IPR005656">
    <property type="entry name" value="MmgE_PrpD"/>
</dbReference>
<dbReference type="PANTHER" id="PTHR16943">
    <property type="entry name" value="2-METHYLCITRATE DEHYDRATASE-RELATED"/>
    <property type="match status" value="1"/>
</dbReference>
<feature type="domain" description="MmgE/PrpD N-terminal" evidence="3">
    <location>
        <begin position="15"/>
        <end position="246"/>
    </location>
</feature>
<dbReference type="Gene3D" id="1.10.4100.10">
    <property type="entry name" value="2-methylcitrate dehydratase PrpD"/>
    <property type="match status" value="1"/>
</dbReference>
<sequence length="292" mass="30601">MATLTDRIVDELYATSIQPLQAQDITFCRGRLIDYLGVTFAGARLLECELRALLAHHTGHGTAPLIGLAATSDPRTAALCNGMSAHAAELDDGERHGMVHPGAPVISAILAAACSPPPGRSFCSMDLWRAILTGYESTLRMARWLQPQLKERGYHASGVCGTIGAAMGVATLLGLSREQMKVAFSAAVTGAAGSLKVIRGASQLKPYNTGQAALAGYNAATIAQTGLNGPEDVLEGELGFVQMITGIPGETLMERWPSGGHWPMRSTSNPTPPAATVMPPWKPPSPCGQSTS</sequence>
<protein>
    <recommendedName>
        <fullName evidence="3">MmgE/PrpD N-terminal domain-containing protein</fullName>
    </recommendedName>
</protein>
<dbReference type="InterPro" id="IPR045336">
    <property type="entry name" value="MmgE_PrpD_N"/>
</dbReference>
<evidence type="ECO:0000313" key="5">
    <source>
        <dbReference type="Proteomes" id="UP000814385"/>
    </source>
</evidence>
<dbReference type="InterPro" id="IPR036148">
    <property type="entry name" value="MmgE/PrpD_sf"/>
</dbReference>
<dbReference type="InterPro" id="IPR042183">
    <property type="entry name" value="MmgE/PrpD_sf_1"/>
</dbReference>